<keyword evidence="1" id="KW-0732">Signal</keyword>
<dbReference type="AlphaFoldDB" id="A0A0W0VQI4"/>
<dbReference type="InterPro" id="IPR051675">
    <property type="entry name" value="Endo/Exo/Phosphatase_dom_1"/>
</dbReference>
<dbReference type="EMBL" id="LNYK01000010">
    <property type="protein sequence ID" value="KTD22380.1"/>
    <property type="molecule type" value="Genomic_DNA"/>
</dbReference>
<comment type="caution">
    <text evidence="2">The sequence shown here is derived from an EMBL/GenBank/DDBJ whole genome shotgun (WGS) entry which is preliminary data.</text>
</comment>
<dbReference type="PANTHER" id="PTHR21180:SF32">
    <property type="entry name" value="ENDONUCLEASE_EXONUCLEASE_PHOSPHATASE FAMILY DOMAIN-CONTAINING PROTEIN 1"/>
    <property type="match status" value="1"/>
</dbReference>
<dbReference type="RefSeq" id="WP_058528615.1">
    <property type="nucleotide sequence ID" value="NZ_CAAAHZ010000007.1"/>
</dbReference>
<dbReference type="Pfam" id="PF12836">
    <property type="entry name" value="HHH_3"/>
    <property type="match status" value="1"/>
</dbReference>
<feature type="chain" id="PRO_5006914997" evidence="1">
    <location>
        <begin position="20"/>
        <end position="102"/>
    </location>
</feature>
<proteinExistence type="predicted"/>
<dbReference type="Proteomes" id="UP000054997">
    <property type="component" value="Unassembled WGS sequence"/>
</dbReference>
<keyword evidence="3" id="KW-1185">Reference proteome</keyword>
<dbReference type="GO" id="GO:0015627">
    <property type="term" value="C:type II protein secretion system complex"/>
    <property type="evidence" value="ECO:0007669"/>
    <property type="project" value="TreeGrafter"/>
</dbReference>
<reference evidence="2 3" key="1">
    <citation type="submission" date="2015-11" db="EMBL/GenBank/DDBJ databases">
        <title>Genomic analysis of 38 Legionella species identifies large and diverse effector repertoires.</title>
        <authorList>
            <person name="Burstein D."/>
            <person name="Amaro F."/>
            <person name="Zusman T."/>
            <person name="Lifshitz Z."/>
            <person name="Cohen O."/>
            <person name="Gilbert J.A."/>
            <person name="Pupko T."/>
            <person name="Shuman H.A."/>
            <person name="Segal G."/>
        </authorList>
    </citation>
    <scope>NUCLEOTIDE SEQUENCE [LARGE SCALE GENOMIC DNA]</scope>
    <source>
        <strain evidence="2 3">ATCC 49505</strain>
    </source>
</reference>
<organism evidence="2 3">
    <name type="scientific">Legionella londiniensis</name>
    <dbReference type="NCBI Taxonomy" id="45068"/>
    <lineage>
        <taxon>Bacteria</taxon>
        <taxon>Pseudomonadati</taxon>
        <taxon>Pseudomonadota</taxon>
        <taxon>Gammaproteobacteria</taxon>
        <taxon>Legionellales</taxon>
        <taxon>Legionellaceae</taxon>
        <taxon>Legionella</taxon>
    </lineage>
</organism>
<dbReference type="STRING" id="45068.Llon_0598"/>
<name>A0A0W0VQI4_9GAMM</name>
<feature type="signal peptide" evidence="1">
    <location>
        <begin position="1"/>
        <end position="19"/>
    </location>
</feature>
<sequence>MKAIVLSLFIALCTPVLCAAATEPAASSSQVSSAKININQADAKALAHSFKGIGKKRAEAIVQYRNEHGPFKSLETLARVHGLGEKFVKAHLVELEAVFAVE</sequence>
<dbReference type="PANTHER" id="PTHR21180">
    <property type="entry name" value="ENDONUCLEASE/EXONUCLEASE/PHOSPHATASE FAMILY DOMAIN-CONTAINING PROTEIN 1"/>
    <property type="match status" value="1"/>
</dbReference>
<dbReference type="OrthoDB" id="7510573at2"/>
<evidence type="ECO:0000313" key="2">
    <source>
        <dbReference type="EMBL" id="KTD22380.1"/>
    </source>
</evidence>
<dbReference type="SUPFAM" id="SSF47781">
    <property type="entry name" value="RuvA domain 2-like"/>
    <property type="match status" value="1"/>
</dbReference>
<gene>
    <name evidence="2" type="primary">comEA</name>
    <name evidence="2" type="ORF">Llon_0598</name>
</gene>
<dbReference type="InterPro" id="IPR004509">
    <property type="entry name" value="Competence_ComEA_HhH"/>
</dbReference>
<accession>A0A0W0VQI4</accession>
<dbReference type="GO" id="GO:0015628">
    <property type="term" value="P:protein secretion by the type II secretion system"/>
    <property type="evidence" value="ECO:0007669"/>
    <property type="project" value="TreeGrafter"/>
</dbReference>
<dbReference type="PATRIC" id="fig|45068.5.peg.645"/>
<protein>
    <submittedName>
        <fullName evidence="2">Competence protein ComEA</fullName>
    </submittedName>
</protein>
<evidence type="ECO:0000313" key="3">
    <source>
        <dbReference type="Proteomes" id="UP000054997"/>
    </source>
</evidence>
<evidence type="ECO:0000256" key="1">
    <source>
        <dbReference type="SAM" id="SignalP"/>
    </source>
</evidence>
<dbReference type="NCBIfam" id="TIGR00426">
    <property type="entry name" value="competence protein ComEA helix-hairpin-helix repeat region"/>
    <property type="match status" value="1"/>
</dbReference>
<dbReference type="Gene3D" id="1.10.150.280">
    <property type="entry name" value="AF1531-like domain"/>
    <property type="match status" value="1"/>
</dbReference>
<dbReference type="InterPro" id="IPR010994">
    <property type="entry name" value="RuvA_2-like"/>
</dbReference>